<dbReference type="InterPro" id="IPR019198">
    <property type="entry name" value="Beta_propeller_containing"/>
</dbReference>
<dbReference type="Proteomes" id="UP000218151">
    <property type="component" value="Unassembled WGS sequence"/>
</dbReference>
<sequence>MRVFWMVMLAGLIGTTAPQAALAQANTLKAFANDKELVTFLKRRVARQQRSHAALLPPPMPAPPPPAPETSAAAPVVAAPSPMDDSSNIVVTSTKAATPNITNTQEVDVDEGGIVKVHGDHLVVLRRGRLFTVALGDRAMRAVDRIDAFPPGTSGEDAWYDEMLISGDRVIVVGYSYARGGTEVNRFDIAVDGRLRFVDSHHLRSNDYYSSSNYASRLIGSRLIFYTPLDLDIEEPIVAQLPALRRWIGSPKGTFERTAPATRIYLPQPLRRDPDADLNTLHTVTTCDLAAERFACRAVGVLGSESRNFYVSGNAVYVWISDAFTAEEADNRAIVYRLPLDGGRPGAAQAWGGPVDRFSFREDRKARALDVLVRADSNGERMWRAEVSEGDAALLHLPLDIFGDGSATAPRRAYRPLPLNRDPDWSFHNRFVGRNLVYSAGEFPQEAGVKTVFVVPLGGGPIAQVSAPHGVDRIDMMGVDAVVIGSDARERLGFSAIELAGATPRLGDTFFLPTAREGERRSQAFFYRPDAGSPDGASGVLGLPISRDLGGRPAARFLGSGSAVAYLRRDRRRFTPAGELAAQAERARDDGCQASCVDWYGNARPIFLGDRTFALMGYELVEGQLRDGRITETGRLDFAPTLPIVRVK</sequence>
<dbReference type="EMBL" id="NSLI01000009">
    <property type="protein sequence ID" value="PAX06295.1"/>
    <property type="molecule type" value="Genomic_DNA"/>
</dbReference>
<organism evidence="3 4">
    <name type="scientific">Sphingomonas lenta</name>
    <dbReference type="NCBI Taxonomy" id="1141887"/>
    <lineage>
        <taxon>Bacteria</taxon>
        <taxon>Pseudomonadati</taxon>
        <taxon>Pseudomonadota</taxon>
        <taxon>Alphaproteobacteria</taxon>
        <taxon>Sphingomonadales</taxon>
        <taxon>Sphingomonadaceae</taxon>
        <taxon>Sphingomonas</taxon>
    </lineage>
</organism>
<evidence type="ECO:0000313" key="4">
    <source>
        <dbReference type="Proteomes" id="UP000218151"/>
    </source>
</evidence>
<gene>
    <name evidence="3" type="ORF">CKY28_17980</name>
</gene>
<dbReference type="OrthoDB" id="7439267at2"/>
<accession>A0A2A2SAS1</accession>
<comment type="caution">
    <text evidence="3">The sequence shown here is derived from an EMBL/GenBank/DDBJ whole genome shotgun (WGS) entry which is preliminary data.</text>
</comment>
<evidence type="ECO:0000256" key="2">
    <source>
        <dbReference type="SAM" id="SignalP"/>
    </source>
</evidence>
<proteinExistence type="predicted"/>
<feature type="region of interest" description="Disordered" evidence="1">
    <location>
        <begin position="50"/>
        <end position="85"/>
    </location>
</feature>
<keyword evidence="2" id="KW-0732">Signal</keyword>
<feature type="signal peptide" evidence="2">
    <location>
        <begin position="1"/>
        <end position="20"/>
    </location>
</feature>
<feature type="compositionally biased region" description="Pro residues" evidence="1">
    <location>
        <begin position="56"/>
        <end position="68"/>
    </location>
</feature>
<evidence type="ECO:0000313" key="3">
    <source>
        <dbReference type="EMBL" id="PAX06295.1"/>
    </source>
</evidence>
<protein>
    <submittedName>
        <fullName evidence="3">Uncharacterized protein</fullName>
    </submittedName>
</protein>
<keyword evidence="4" id="KW-1185">Reference proteome</keyword>
<reference evidence="4" key="1">
    <citation type="submission" date="2017-09" db="EMBL/GenBank/DDBJ databases">
        <authorList>
            <person name="Feng G."/>
            <person name="Zhu H."/>
        </authorList>
    </citation>
    <scope>NUCLEOTIDE SEQUENCE [LARGE SCALE GENOMIC DNA]</scope>
    <source>
        <strain evidence="4">1PNM-20</strain>
    </source>
</reference>
<evidence type="ECO:0000256" key="1">
    <source>
        <dbReference type="SAM" id="MobiDB-lite"/>
    </source>
</evidence>
<name>A0A2A2SAS1_9SPHN</name>
<feature type="chain" id="PRO_5013285497" evidence="2">
    <location>
        <begin position="21"/>
        <end position="648"/>
    </location>
</feature>
<feature type="compositionally biased region" description="Low complexity" evidence="1">
    <location>
        <begin position="69"/>
        <end position="83"/>
    </location>
</feature>
<dbReference type="AlphaFoldDB" id="A0A2A2SAS1"/>
<dbReference type="Pfam" id="PF09826">
    <property type="entry name" value="Beta_propel"/>
    <property type="match status" value="1"/>
</dbReference>